<dbReference type="Proteomes" id="UP000826656">
    <property type="component" value="Unassembled WGS sequence"/>
</dbReference>
<name>A0ABQ7VXR6_SOLTU</name>
<feature type="compositionally biased region" description="Basic residues" evidence="1">
    <location>
        <begin position="33"/>
        <end position="49"/>
    </location>
</feature>
<dbReference type="EMBL" id="JAIVGD010000005">
    <property type="protein sequence ID" value="KAH0772846.1"/>
    <property type="molecule type" value="Genomic_DNA"/>
</dbReference>
<feature type="region of interest" description="Disordered" evidence="1">
    <location>
        <begin position="26"/>
        <end position="60"/>
    </location>
</feature>
<dbReference type="CDD" id="cd01647">
    <property type="entry name" value="RT_LTR"/>
    <property type="match status" value="1"/>
</dbReference>
<feature type="region of interest" description="Disordered" evidence="1">
    <location>
        <begin position="248"/>
        <end position="287"/>
    </location>
</feature>
<dbReference type="PANTHER" id="PTHR24559:SF447">
    <property type="entry name" value="RNA-DIRECTED DNA POLYMERASE HOMOLOG"/>
    <property type="match status" value="1"/>
</dbReference>
<evidence type="ECO:0000313" key="3">
    <source>
        <dbReference type="EMBL" id="KAH0772846.1"/>
    </source>
</evidence>
<dbReference type="InterPro" id="IPR053134">
    <property type="entry name" value="RNA-dir_DNA_polymerase"/>
</dbReference>
<feature type="domain" description="Reverse transcriptase" evidence="2">
    <location>
        <begin position="424"/>
        <end position="494"/>
    </location>
</feature>
<comment type="caution">
    <text evidence="3">The sequence shown here is derived from an EMBL/GenBank/DDBJ whole genome shotgun (WGS) entry which is preliminary data.</text>
</comment>
<proteinExistence type="predicted"/>
<dbReference type="InterPro" id="IPR043128">
    <property type="entry name" value="Rev_trsase/Diguanyl_cyclase"/>
</dbReference>
<protein>
    <recommendedName>
        <fullName evidence="2">Reverse transcriptase domain-containing protein</fullName>
    </recommendedName>
</protein>
<dbReference type="Gene3D" id="3.30.70.270">
    <property type="match status" value="1"/>
</dbReference>
<evidence type="ECO:0000313" key="4">
    <source>
        <dbReference type="Proteomes" id="UP000826656"/>
    </source>
</evidence>
<sequence>MTVGVVTKLVSEPRFVNLDVPNEYSRVSQNARGRGRGRGRGRARGRGRRRAEPARNEVGQEEKVQVEATCIPPIDPMLAQQIMSFLKGLVGPRMLSSVQATQAPANPSIVITTPNMGGNVDAYEFILDCYEMLHKLKIVHQHGLSLYLFNFKVRLSSGGELIWNIDLQLYLYLLGPNFMLCGIFVAGYEAKFHALSRYATQLVTTEEERICLFIRGLNSELQVLSVHMTSAGRSFNNVTYYVKKLEGRTSTSRRGGNQRDRKRRGNVQPSREVARQDDRAQCYASSGKNEAETSDAVITEWEGVYKLKQAKIISSIRVSKLVEKGCLAYLAHIRDVEIEAPSIESISMVSEFREVFHNDLTGMPPDRDIDFCIDLEPGTRLISIPPYRMAPAELRELKAQIQELLNKGFIPPSASQWGAPVLFVKKKNGSMRMCIDYQQLNRVTIRNTYPLPRINDLFDQLQGATVFSKIDLRFGYHQLKIRHEDVPKTAFRTRYGH</sequence>
<dbReference type="Pfam" id="PF00078">
    <property type="entry name" value="RVT_1"/>
    <property type="match status" value="1"/>
</dbReference>
<gene>
    <name evidence="3" type="ORF">KY290_009983</name>
</gene>
<organism evidence="3 4">
    <name type="scientific">Solanum tuberosum</name>
    <name type="common">Potato</name>
    <dbReference type="NCBI Taxonomy" id="4113"/>
    <lineage>
        <taxon>Eukaryota</taxon>
        <taxon>Viridiplantae</taxon>
        <taxon>Streptophyta</taxon>
        <taxon>Embryophyta</taxon>
        <taxon>Tracheophyta</taxon>
        <taxon>Spermatophyta</taxon>
        <taxon>Magnoliopsida</taxon>
        <taxon>eudicotyledons</taxon>
        <taxon>Gunneridae</taxon>
        <taxon>Pentapetalae</taxon>
        <taxon>asterids</taxon>
        <taxon>lamiids</taxon>
        <taxon>Solanales</taxon>
        <taxon>Solanaceae</taxon>
        <taxon>Solanoideae</taxon>
        <taxon>Solaneae</taxon>
        <taxon>Solanum</taxon>
    </lineage>
</organism>
<feature type="compositionally biased region" description="Basic and acidic residues" evidence="1">
    <location>
        <begin position="50"/>
        <end position="60"/>
    </location>
</feature>
<dbReference type="InterPro" id="IPR000477">
    <property type="entry name" value="RT_dom"/>
</dbReference>
<evidence type="ECO:0000256" key="1">
    <source>
        <dbReference type="SAM" id="MobiDB-lite"/>
    </source>
</evidence>
<reference evidence="3 4" key="1">
    <citation type="journal article" date="2021" name="bioRxiv">
        <title>Chromosome-scale and haplotype-resolved genome assembly of a tetraploid potato cultivar.</title>
        <authorList>
            <person name="Sun H."/>
            <person name="Jiao W.-B."/>
            <person name="Krause K."/>
            <person name="Campoy J.A."/>
            <person name="Goel M."/>
            <person name="Folz-Donahue K."/>
            <person name="Kukat C."/>
            <person name="Huettel B."/>
            <person name="Schneeberger K."/>
        </authorList>
    </citation>
    <scope>NUCLEOTIDE SEQUENCE [LARGE SCALE GENOMIC DNA]</scope>
    <source>
        <strain evidence="3">SolTubOtavaFocal</strain>
        <tissue evidence="3">Leaves</tissue>
    </source>
</reference>
<dbReference type="Gene3D" id="3.10.10.10">
    <property type="entry name" value="HIV Type 1 Reverse Transcriptase, subunit A, domain 1"/>
    <property type="match status" value="1"/>
</dbReference>
<accession>A0ABQ7VXR6</accession>
<dbReference type="SUPFAM" id="SSF56672">
    <property type="entry name" value="DNA/RNA polymerases"/>
    <property type="match status" value="1"/>
</dbReference>
<dbReference type="InterPro" id="IPR043502">
    <property type="entry name" value="DNA/RNA_pol_sf"/>
</dbReference>
<keyword evidence="4" id="KW-1185">Reference proteome</keyword>
<dbReference type="PANTHER" id="PTHR24559">
    <property type="entry name" value="TRANSPOSON TY3-I GAG-POL POLYPROTEIN"/>
    <property type="match status" value="1"/>
</dbReference>
<evidence type="ECO:0000259" key="2">
    <source>
        <dbReference type="Pfam" id="PF00078"/>
    </source>
</evidence>